<keyword evidence="1" id="KW-1133">Transmembrane helix</keyword>
<evidence type="ECO:0000313" key="2">
    <source>
        <dbReference type="EMBL" id="CAI2375937.1"/>
    </source>
</evidence>
<organism evidence="2 3">
    <name type="scientific">Euplotes crassus</name>
    <dbReference type="NCBI Taxonomy" id="5936"/>
    <lineage>
        <taxon>Eukaryota</taxon>
        <taxon>Sar</taxon>
        <taxon>Alveolata</taxon>
        <taxon>Ciliophora</taxon>
        <taxon>Intramacronucleata</taxon>
        <taxon>Spirotrichea</taxon>
        <taxon>Hypotrichia</taxon>
        <taxon>Euplotida</taxon>
        <taxon>Euplotidae</taxon>
        <taxon>Moneuplotes</taxon>
    </lineage>
</organism>
<evidence type="ECO:0000313" key="3">
    <source>
        <dbReference type="Proteomes" id="UP001295684"/>
    </source>
</evidence>
<comment type="caution">
    <text evidence="2">The sequence shown here is derived from an EMBL/GenBank/DDBJ whole genome shotgun (WGS) entry which is preliminary data.</text>
</comment>
<keyword evidence="1" id="KW-0472">Membrane</keyword>
<accession>A0AAD2D0V8</accession>
<name>A0AAD2D0V8_EUPCR</name>
<dbReference type="Proteomes" id="UP001295684">
    <property type="component" value="Unassembled WGS sequence"/>
</dbReference>
<feature type="transmembrane region" description="Helical" evidence="1">
    <location>
        <begin position="286"/>
        <end position="308"/>
    </location>
</feature>
<dbReference type="AlphaFoldDB" id="A0AAD2D0V8"/>
<gene>
    <name evidence="2" type="ORF">ECRASSUSDP1_LOCUS17304</name>
</gene>
<dbReference type="EMBL" id="CAMPGE010017457">
    <property type="protein sequence ID" value="CAI2375937.1"/>
    <property type="molecule type" value="Genomic_DNA"/>
</dbReference>
<proteinExistence type="predicted"/>
<sequence length="328" mass="37591">MFDKDSGRSCPSVCQVANSKSVCCKRVFGWVLLIVMVTSLAYGASVAYHSQNQKHQEQVLQIDGAIDSWESQYRDETKAWKPVLINNANEEVQFSELNTPDFHSQFSDLHNYTVVKYNIDNIVDVLRDSTETKKENPNNGEFNLTSTLLVNFNDGNTLSLEDIPVYIRKKSSRSSKDCTLNKIGYWNRTDNSCYVYNQVVHLCYIVDHNNFPNLASNYSVFPCDEINRSYASFAFYRWTDPINEPTFSQLSTVHNITLSVRSSKDPYVVGYTKVDLVKSKDNNTMLFLGLIIGVVSLFALIIPFKLIMTEDEFVPLNTQENHRFMRKV</sequence>
<keyword evidence="1" id="KW-0812">Transmembrane</keyword>
<protein>
    <submittedName>
        <fullName evidence="2">Uncharacterized protein</fullName>
    </submittedName>
</protein>
<keyword evidence="3" id="KW-1185">Reference proteome</keyword>
<evidence type="ECO:0000256" key="1">
    <source>
        <dbReference type="SAM" id="Phobius"/>
    </source>
</evidence>
<reference evidence="2" key="1">
    <citation type="submission" date="2023-07" db="EMBL/GenBank/DDBJ databases">
        <authorList>
            <consortium name="AG Swart"/>
            <person name="Singh M."/>
            <person name="Singh A."/>
            <person name="Seah K."/>
            <person name="Emmerich C."/>
        </authorList>
    </citation>
    <scope>NUCLEOTIDE SEQUENCE</scope>
    <source>
        <strain evidence="2">DP1</strain>
    </source>
</reference>
<feature type="transmembrane region" description="Helical" evidence="1">
    <location>
        <begin position="27"/>
        <end position="48"/>
    </location>
</feature>